<proteinExistence type="predicted"/>
<protein>
    <submittedName>
        <fullName evidence="2">Uncharacterized protein</fullName>
    </submittedName>
</protein>
<dbReference type="AlphaFoldDB" id="A0A0K2W4N2"/>
<feature type="compositionally biased region" description="Basic and acidic residues" evidence="1">
    <location>
        <begin position="1"/>
        <end position="10"/>
    </location>
</feature>
<gene>
    <name evidence="2" type="ORF">MPL1032_320008</name>
</gene>
<sequence>MEHDPKDHAPPKKNSGPPIRRRPGNPGAERFPDILSEIAGGPKALIRLGLHETGEDPTKGRKAPMKGSNRVCLLSAYRRLAVGVAKKGAGSSSAVREIQDLDGPAGKRQPDV</sequence>
<evidence type="ECO:0000313" key="3">
    <source>
        <dbReference type="Proteomes" id="UP000182888"/>
    </source>
</evidence>
<accession>A0A0K2W4N2</accession>
<evidence type="ECO:0000256" key="1">
    <source>
        <dbReference type="SAM" id="MobiDB-lite"/>
    </source>
</evidence>
<feature type="region of interest" description="Disordered" evidence="1">
    <location>
        <begin position="88"/>
        <end position="112"/>
    </location>
</feature>
<feature type="region of interest" description="Disordered" evidence="1">
    <location>
        <begin position="1"/>
        <end position="33"/>
    </location>
</feature>
<reference evidence="3" key="1">
    <citation type="submission" date="2014-08" db="EMBL/GenBank/DDBJ databases">
        <authorList>
            <person name="Edwards T."/>
        </authorList>
    </citation>
    <scope>NUCLEOTIDE SEQUENCE [LARGE SCALE GENOMIC DNA]</scope>
</reference>
<evidence type="ECO:0000313" key="2">
    <source>
        <dbReference type="EMBL" id="CDX61020.1"/>
    </source>
</evidence>
<name>A0A0K2W4N2_MESPL</name>
<dbReference type="EMBL" id="CCND01000026">
    <property type="protein sequence ID" value="CDX61020.1"/>
    <property type="molecule type" value="Genomic_DNA"/>
</dbReference>
<dbReference type="Proteomes" id="UP000182888">
    <property type="component" value="Unassembled WGS sequence"/>
</dbReference>
<organism evidence="2 3">
    <name type="scientific">Mesorhizobium plurifarium</name>
    <dbReference type="NCBI Taxonomy" id="69974"/>
    <lineage>
        <taxon>Bacteria</taxon>
        <taxon>Pseudomonadati</taxon>
        <taxon>Pseudomonadota</taxon>
        <taxon>Alphaproteobacteria</taxon>
        <taxon>Hyphomicrobiales</taxon>
        <taxon>Phyllobacteriaceae</taxon>
        <taxon>Mesorhizobium</taxon>
    </lineage>
</organism>